<gene>
    <name evidence="2" type="ORF">LSH36_1697g00001</name>
</gene>
<reference evidence="2" key="1">
    <citation type="journal article" date="2023" name="Mol. Biol. Evol.">
        <title>Third-Generation Sequencing Reveals the Adaptive Role of the Epigenome in Three Deep-Sea Polychaetes.</title>
        <authorList>
            <person name="Perez M."/>
            <person name="Aroh O."/>
            <person name="Sun Y."/>
            <person name="Lan Y."/>
            <person name="Juniper S.K."/>
            <person name="Young C.R."/>
            <person name="Angers B."/>
            <person name="Qian P.Y."/>
        </authorList>
    </citation>
    <scope>NUCLEOTIDE SEQUENCE</scope>
    <source>
        <strain evidence="2">P08H-3</strain>
    </source>
</reference>
<protein>
    <recommendedName>
        <fullName evidence="1">Fibrinogen C-terminal domain-containing protein</fullName>
    </recommendedName>
</protein>
<dbReference type="InterPro" id="IPR050373">
    <property type="entry name" value="Fibrinogen_C-term_domain"/>
</dbReference>
<feature type="domain" description="Fibrinogen C-terminal" evidence="1">
    <location>
        <begin position="86"/>
        <end position="159"/>
    </location>
</feature>
<dbReference type="GO" id="GO:0005615">
    <property type="term" value="C:extracellular space"/>
    <property type="evidence" value="ECO:0007669"/>
    <property type="project" value="TreeGrafter"/>
</dbReference>
<dbReference type="InterPro" id="IPR014716">
    <property type="entry name" value="Fibrinogen_a/b/g_C_1"/>
</dbReference>
<keyword evidence="3" id="KW-1185">Reference proteome</keyword>
<evidence type="ECO:0000313" key="2">
    <source>
        <dbReference type="EMBL" id="KAK2139600.1"/>
    </source>
</evidence>
<evidence type="ECO:0000259" key="1">
    <source>
        <dbReference type="PROSITE" id="PS51406"/>
    </source>
</evidence>
<dbReference type="SMART" id="SM00186">
    <property type="entry name" value="FBG"/>
    <property type="match status" value="1"/>
</dbReference>
<dbReference type="SUPFAM" id="SSF56496">
    <property type="entry name" value="Fibrinogen C-terminal domain-like"/>
    <property type="match status" value="1"/>
</dbReference>
<accession>A0AAD9MN61</accession>
<dbReference type="PROSITE" id="PS51406">
    <property type="entry name" value="FIBRINOGEN_C_2"/>
    <property type="match status" value="1"/>
</dbReference>
<dbReference type="PANTHER" id="PTHR19143:SF462">
    <property type="entry name" value="APPLE DOMAIN-CONTAINING PROTEIN"/>
    <property type="match status" value="1"/>
</dbReference>
<dbReference type="Pfam" id="PF00147">
    <property type="entry name" value="Fibrinogen_C"/>
    <property type="match status" value="1"/>
</dbReference>
<dbReference type="EMBL" id="JAODUP010001698">
    <property type="protein sequence ID" value="KAK2139600.1"/>
    <property type="molecule type" value="Genomic_DNA"/>
</dbReference>
<dbReference type="PANTHER" id="PTHR19143">
    <property type="entry name" value="FIBRINOGEN/TENASCIN/ANGIOPOEITIN"/>
    <property type="match status" value="1"/>
</dbReference>
<evidence type="ECO:0000313" key="3">
    <source>
        <dbReference type="Proteomes" id="UP001208570"/>
    </source>
</evidence>
<organism evidence="2 3">
    <name type="scientific">Paralvinella palmiformis</name>
    <dbReference type="NCBI Taxonomy" id="53620"/>
    <lineage>
        <taxon>Eukaryota</taxon>
        <taxon>Metazoa</taxon>
        <taxon>Spiralia</taxon>
        <taxon>Lophotrochozoa</taxon>
        <taxon>Annelida</taxon>
        <taxon>Polychaeta</taxon>
        <taxon>Sedentaria</taxon>
        <taxon>Canalipalpata</taxon>
        <taxon>Terebellida</taxon>
        <taxon>Terebelliformia</taxon>
        <taxon>Alvinellidae</taxon>
        <taxon>Paralvinella</taxon>
    </lineage>
</organism>
<dbReference type="Proteomes" id="UP001208570">
    <property type="component" value="Unassembled WGS sequence"/>
</dbReference>
<dbReference type="InterPro" id="IPR036056">
    <property type="entry name" value="Fibrinogen-like_C"/>
</dbReference>
<proteinExistence type="predicted"/>
<dbReference type="Gene3D" id="3.90.215.10">
    <property type="entry name" value="Gamma Fibrinogen, chain A, domain 1"/>
    <property type="match status" value="1"/>
</dbReference>
<sequence length="159" mass="18313">MTTQFKQIRNVSDDGCQIGVIPDIPYLALCFIHCSQNDDCLTVLHEGNTCSLYKSCERYHDKGPGQEIITNIEMERIMPNEILECSSNFVQNNMPFTTSDRDNDNWNESLRCCGGWWFNHCGYVRLTGRYGPQIGGYQGVSWRSFDTSLAYEDMKIREN</sequence>
<name>A0AAD9MN61_9ANNE</name>
<dbReference type="AlphaFoldDB" id="A0AAD9MN61"/>
<comment type="caution">
    <text evidence="2">The sequence shown here is derived from an EMBL/GenBank/DDBJ whole genome shotgun (WGS) entry which is preliminary data.</text>
</comment>
<dbReference type="InterPro" id="IPR002181">
    <property type="entry name" value="Fibrinogen_a/b/g_C_dom"/>
</dbReference>